<sequence>MQPDSVASRSLPTSRRFPMTFVKLICAAALASVVTTAPAAAGHKSRHHHHHVAGSLYSHNYGPPVWPGERFATYDGPLRALCKQGAAAYRGQDGRRHPCY</sequence>
<dbReference type="Proteomes" id="UP000008809">
    <property type="component" value="Chromosome"/>
</dbReference>
<dbReference type="HOGENOM" id="CLU_2452650_0_0_5"/>
<evidence type="ECO:0000256" key="1">
    <source>
        <dbReference type="SAM" id="SignalP"/>
    </source>
</evidence>
<dbReference type="KEGG" id="rpb:RPB_3885"/>
<keyword evidence="3" id="KW-1185">Reference proteome</keyword>
<gene>
    <name evidence="2" type="ordered locus">RPB_3885</name>
</gene>
<organism evidence="2 3">
    <name type="scientific">Rhodopseudomonas palustris (strain HaA2)</name>
    <dbReference type="NCBI Taxonomy" id="316058"/>
    <lineage>
        <taxon>Bacteria</taxon>
        <taxon>Pseudomonadati</taxon>
        <taxon>Pseudomonadota</taxon>
        <taxon>Alphaproteobacteria</taxon>
        <taxon>Hyphomicrobiales</taxon>
        <taxon>Nitrobacteraceae</taxon>
        <taxon>Rhodopseudomonas</taxon>
    </lineage>
</organism>
<keyword evidence="1" id="KW-0732">Signal</keyword>
<name>Q2IT82_RHOP2</name>
<proteinExistence type="predicted"/>
<evidence type="ECO:0000313" key="3">
    <source>
        <dbReference type="Proteomes" id="UP000008809"/>
    </source>
</evidence>
<dbReference type="STRING" id="316058.RPB_3885"/>
<dbReference type="eggNOG" id="ENOG50302JN">
    <property type="taxonomic scope" value="Bacteria"/>
</dbReference>
<dbReference type="AlphaFoldDB" id="Q2IT82"/>
<dbReference type="EMBL" id="CP000250">
    <property type="protein sequence ID" value="ABD08578.1"/>
    <property type="molecule type" value="Genomic_DNA"/>
</dbReference>
<evidence type="ECO:0000313" key="2">
    <source>
        <dbReference type="EMBL" id="ABD08578.1"/>
    </source>
</evidence>
<reference evidence="2 3" key="1">
    <citation type="submission" date="2006-01" db="EMBL/GenBank/DDBJ databases">
        <title>Complete sequence of Rhodopseudomonas palustris HaA2.</title>
        <authorList>
            <consortium name="US DOE Joint Genome Institute"/>
            <person name="Copeland A."/>
            <person name="Lucas S."/>
            <person name="Lapidus A."/>
            <person name="Barry K."/>
            <person name="Detter J.C."/>
            <person name="Glavina T."/>
            <person name="Hammon N."/>
            <person name="Israni S."/>
            <person name="Pitluck S."/>
            <person name="Chain P."/>
            <person name="Malfatti S."/>
            <person name="Shin M."/>
            <person name="Vergez L."/>
            <person name="Schmutz J."/>
            <person name="Larimer F."/>
            <person name="Land M."/>
            <person name="Hauser L."/>
            <person name="Pelletier D.A."/>
            <person name="Kyrpides N."/>
            <person name="Anderson I."/>
            <person name="Oda Y."/>
            <person name="Harwood C.S."/>
            <person name="Richardson P."/>
        </authorList>
    </citation>
    <scope>NUCLEOTIDE SEQUENCE [LARGE SCALE GENOMIC DNA]</scope>
    <source>
        <strain evidence="2 3">HaA2</strain>
    </source>
</reference>
<feature type="chain" id="PRO_5004210734" description="Lectin-like protein BA14k" evidence="1">
    <location>
        <begin position="40"/>
        <end position="100"/>
    </location>
</feature>
<evidence type="ECO:0008006" key="4">
    <source>
        <dbReference type="Google" id="ProtNLM"/>
    </source>
</evidence>
<feature type="signal peptide" evidence="1">
    <location>
        <begin position="1"/>
        <end position="39"/>
    </location>
</feature>
<protein>
    <recommendedName>
        <fullName evidence="4">Lectin-like protein BA14k</fullName>
    </recommendedName>
</protein>
<accession>Q2IT82</accession>